<dbReference type="PIRSF" id="PIRSF035009">
    <property type="entry name" value="UCP035009_HSDR_N"/>
    <property type="match status" value="1"/>
</dbReference>
<evidence type="ECO:0000313" key="2">
    <source>
        <dbReference type="EMBL" id="TMM50252.1"/>
    </source>
</evidence>
<proteinExistence type="predicted"/>
<gene>
    <name evidence="2" type="ORF">FEV51_03465</name>
</gene>
<comment type="caution">
    <text evidence="2">The sequence shown here is derived from an EMBL/GenBank/DDBJ whole genome shotgun (WGS) entry which is preliminary data.</text>
</comment>
<dbReference type="InterPro" id="IPR029464">
    <property type="entry name" value="HSDR_N"/>
</dbReference>
<dbReference type="AlphaFoldDB" id="A0A5S3P9Q7"/>
<evidence type="ECO:0000313" key="3">
    <source>
        <dbReference type="Proteomes" id="UP000309668"/>
    </source>
</evidence>
<dbReference type="OrthoDB" id="9148007at2"/>
<dbReference type="EMBL" id="VCAO01000001">
    <property type="protein sequence ID" value="TMM50252.1"/>
    <property type="molecule type" value="Genomic_DNA"/>
</dbReference>
<dbReference type="GO" id="GO:0009307">
    <property type="term" value="P:DNA restriction-modification system"/>
    <property type="evidence" value="ECO:0007669"/>
    <property type="project" value="UniProtKB-KW"/>
</dbReference>
<name>A0A5S3P9Q7_9SPHN</name>
<dbReference type="Proteomes" id="UP000309668">
    <property type="component" value="Unassembled WGS sequence"/>
</dbReference>
<protein>
    <recommendedName>
        <fullName evidence="1">Type I restriction enzyme R protein N-terminal domain-containing protein</fullName>
    </recommendedName>
</protein>
<sequence length="353" mass="39874">MDLEASMTDLQSKLREHREILETEEAAKTTLVLPFLRALGYDIFDPSEVKAEFTCDVGTKKGEKVDYALCVGGEVTILVECKPVTSELSIKHASQLFRYFAATSARVALLTNGVIYKFFTDSERANMMDEKPFFTFNLEIFRKSDIKHLSTFQRADFDLDRIVSQAGTLKLHSQVSAELRKEFSEPSEEFVRLFASRLHDGRLTEPVRQRFQAVIVQAISSLIREGINERLENAMSHGQDVTEPNQGGPLPDAIETTQVEIDGFNIVRAICSKFVAPDRVIMRDAKSYCAVLLDDNNRKPIARLHFNSSTARYLGVFTGKNEEERRVVTTPVDIYQHADAIAARVQELQEVKS</sequence>
<dbReference type="InterPro" id="IPR017035">
    <property type="entry name" value="UCP035009_HsdR_All3000-type"/>
</dbReference>
<evidence type="ECO:0000259" key="1">
    <source>
        <dbReference type="Pfam" id="PF13588"/>
    </source>
</evidence>
<feature type="domain" description="Type I restriction enzyme R protein N-terminal" evidence="1">
    <location>
        <begin position="44"/>
        <end position="126"/>
    </location>
</feature>
<dbReference type="GO" id="GO:0009035">
    <property type="term" value="F:type I site-specific deoxyribonuclease activity"/>
    <property type="evidence" value="ECO:0007669"/>
    <property type="project" value="UniProtKB-EC"/>
</dbReference>
<dbReference type="Pfam" id="PF13588">
    <property type="entry name" value="HSDR_N_2"/>
    <property type="match status" value="1"/>
</dbReference>
<keyword evidence="3" id="KW-1185">Reference proteome</keyword>
<dbReference type="GO" id="GO:0005524">
    <property type="term" value="F:ATP binding"/>
    <property type="evidence" value="ECO:0007669"/>
    <property type="project" value="UniProtKB-KW"/>
</dbReference>
<dbReference type="GO" id="GO:0003677">
    <property type="term" value="F:DNA binding"/>
    <property type="evidence" value="ECO:0007669"/>
    <property type="project" value="UniProtKB-KW"/>
</dbReference>
<accession>A0A5S3P9Q7</accession>
<reference evidence="2 3" key="1">
    <citation type="submission" date="2019-05" db="EMBL/GenBank/DDBJ databases">
        <title>Erythrobacter marisflavi sp. nov., isolated from isolated from water of an estuary environment.</title>
        <authorList>
            <person name="Yoon J.-H."/>
        </authorList>
    </citation>
    <scope>NUCLEOTIDE SEQUENCE [LARGE SCALE GENOMIC DNA]</scope>
    <source>
        <strain evidence="2 3">KEM-5</strain>
    </source>
</reference>
<organism evidence="2 3">
    <name type="scientific">Qipengyuania marisflavi</name>
    <dbReference type="NCBI Taxonomy" id="2486356"/>
    <lineage>
        <taxon>Bacteria</taxon>
        <taxon>Pseudomonadati</taxon>
        <taxon>Pseudomonadota</taxon>
        <taxon>Alphaproteobacteria</taxon>
        <taxon>Sphingomonadales</taxon>
        <taxon>Erythrobacteraceae</taxon>
        <taxon>Qipengyuania</taxon>
    </lineage>
</organism>